<dbReference type="RefSeq" id="WP_092067655.1">
    <property type="nucleotide sequence ID" value="NZ_FNHB01000001.1"/>
</dbReference>
<dbReference type="Gene3D" id="3.20.20.370">
    <property type="entry name" value="Glycoside hydrolase/deacetylase"/>
    <property type="match status" value="1"/>
</dbReference>
<evidence type="ECO:0000256" key="2">
    <source>
        <dbReference type="ARBA" id="ARBA00022723"/>
    </source>
</evidence>
<dbReference type="STRING" id="146817.SAMN04488502_101341"/>
<dbReference type="Pfam" id="PF04794">
    <property type="entry name" value="YdjC"/>
    <property type="match status" value="1"/>
</dbReference>
<keyword evidence="4" id="KW-0460">Magnesium</keyword>
<dbReference type="SUPFAM" id="SSF88713">
    <property type="entry name" value="Glycoside hydrolase/deacetylase"/>
    <property type="match status" value="1"/>
</dbReference>
<keyword evidence="7" id="KW-1185">Reference proteome</keyword>
<evidence type="ECO:0000313" key="7">
    <source>
        <dbReference type="Proteomes" id="UP000214880"/>
    </source>
</evidence>
<evidence type="ECO:0000256" key="3">
    <source>
        <dbReference type="ARBA" id="ARBA00022801"/>
    </source>
</evidence>
<evidence type="ECO:0000256" key="5">
    <source>
        <dbReference type="ARBA" id="ARBA00023277"/>
    </source>
</evidence>
<dbReference type="Proteomes" id="UP000214880">
    <property type="component" value="Unassembled WGS sequence"/>
</dbReference>
<dbReference type="GO" id="GO:0019213">
    <property type="term" value="F:deacetylase activity"/>
    <property type="evidence" value="ECO:0007669"/>
    <property type="project" value="TreeGrafter"/>
</dbReference>
<dbReference type="CDD" id="cd10808">
    <property type="entry name" value="YdjC"/>
    <property type="match status" value="1"/>
</dbReference>
<dbReference type="EMBL" id="FNHB01000001">
    <property type="protein sequence ID" value="SDL61008.1"/>
    <property type="molecule type" value="Genomic_DNA"/>
</dbReference>
<sequence>MKRLIINADDFGLHPSINSGIMKGFQQGGITSTTIMSAAGYFEDAVSRALAVPGLGIGVHLTLVGEKPVCPSDKVSSLIDRQGNFAVKYPQFLLRFLSGKICLAQIETEFSAQIAKVMNTGIRITHLDSHQHLHIMPGIIDIVLALAARYKIKAVRIPDEAYFFQGGLPLKPGRMLARNGLTILARRARCKAGQKGVLTPDHFFGMLAGGHMSEQQLCNIVEHLPDGSSEIMIHPGSDDDMLKQQFDWNYHWEAELRAVTGKKIIQRLTENKVRLISFGELRNA</sequence>
<dbReference type="OrthoDB" id="9774177at2"/>
<dbReference type="GO" id="GO:0005975">
    <property type="term" value="P:carbohydrate metabolic process"/>
    <property type="evidence" value="ECO:0007669"/>
    <property type="project" value="InterPro"/>
</dbReference>
<comment type="cofactor">
    <cofactor evidence="1">
        <name>Mg(2+)</name>
        <dbReference type="ChEBI" id="CHEBI:18420"/>
    </cofactor>
</comment>
<protein>
    <submittedName>
        <fullName evidence="6">Hopanoid biosynthesis associated protein HpnK</fullName>
    </submittedName>
</protein>
<dbReference type="PANTHER" id="PTHR31609:SF1">
    <property type="entry name" value="CARBOHYDRATE DEACETYLASE"/>
    <property type="match status" value="1"/>
</dbReference>
<reference evidence="6 7" key="1">
    <citation type="submission" date="2016-10" db="EMBL/GenBank/DDBJ databases">
        <authorList>
            <person name="de Groot N.N."/>
        </authorList>
    </citation>
    <scope>NUCLEOTIDE SEQUENCE [LARGE SCALE GENOMIC DNA]</scope>
    <source>
        <strain evidence="6 7">DSM 1736</strain>
    </source>
</reference>
<organism evidence="6 7">
    <name type="scientific">Dendrosporobacter quercicolus</name>
    <dbReference type="NCBI Taxonomy" id="146817"/>
    <lineage>
        <taxon>Bacteria</taxon>
        <taxon>Bacillati</taxon>
        <taxon>Bacillota</taxon>
        <taxon>Negativicutes</taxon>
        <taxon>Selenomonadales</taxon>
        <taxon>Sporomusaceae</taxon>
        <taxon>Dendrosporobacter</taxon>
    </lineage>
</organism>
<evidence type="ECO:0000313" key="6">
    <source>
        <dbReference type="EMBL" id="SDL61008.1"/>
    </source>
</evidence>
<evidence type="ECO:0000256" key="4">
    <source>
        <dbReference type="ARBA" id="ARBA00022842"/>
    </source>
</evidence>
<dbReference type="AlphaFoldDB" id="A0A1G9LGG1"/>
<keyword evidence="3" id="KW-0378">Hydrolase</keyword>
<dbReference type="PANTHER" id="PTHR31609">
    <property type="entry name" value="YDJC DEACETYLASE FAMILY MEMBER"/>
    <property type="match status" value="1"/>
</dbReference>
<keyword evidence="2" id="KW-0479">Metal-binding</keyword>
<evidence type="ECO:0000256" key="1">
    <source>
        <dbReference type="ARBA" id="ARBA00001946"/>
    </source>
</evidence>
<gene>
    <name evidence="6" type="ORF">SAMN04488502_101341</name>
</gene>
<dbReference type="GO" id="GO:0046872">
    <property type="term" value="F:metal ion binding"/>
    <property type="evidence" value="ECO:0007669"/>
    <property type="project" value="UniProtKB-KW"/>
</dbReference>
<dbReference type="InterPro" id="IPR011330">
    <property type="entry name" value="Glyco_hydro/deAcase_b/a-brl"/>
</dbReference>
<accession>A0A1G9LGG1</accession>
<proteinExistence type="predicted"/>
<name>A0A1G9LGG1_9FIRM</name>
<dbReference type="GO" id="GO:0016787">
    <property type="term" value="F:hydrolase activity"/>
    <property type="evidence" value="ECO:0007669"/>
    <property type="project" value="UniProtKB-KW"/>
</dbReference>
<keyword evidence="5" id="KW-0119">Carbohydrate metabolism</keyword>
<dbReference type="InterPro" id="IPR006879">
    <property type="entry name" value="YdjC-like"/>
</dbReference>